<dbReference type="Proteomes" id="UP001271007">
    <property type="component" value="Unassembled WGS sequence"/>
</dbReference>
<protein>
    <recommendedName>
        <fullName evidence="2">non-specific serine/threonine protein kinase</fullName>
        <ecNumber evidence="2">2.7.11.1</ecNumber>
    </recommendedName>
</protein>
<dbReference type="InterPro" id="IPR000719">
    <property type="entry name" value="Prot_kinase_dom"/>
</dbReference>
<comment type="caution">
    <text evidence="13">The sequence shown here is derived from an EMBL/GenBank/DDBJ whole genome shotgun (WGS) entry which is preliminary data.</text>
</comment>
<dbReference type="InterPro" id="IPR011009">
    <property type="entry name" value="Kinase-like_dom_sf"/>
</dbReference>
<dbReference type="EC" id="2.7.11.1" evidence="2"/>
<dbReference type="SUPFAM" id="SSF56112">
    <property type="entry name" value="Protein kinase-like (PK-like)"/>
    <property type="match status" value="1"/>
</dbReference>
<dbReference type="PANTHER" id="PTHR48012:SF10">
    <property type="entry name" value="FI20177P1"/>
    <property type="match status" value="1"/>
</dbReference>
<keyword evidence="6" id="KW-0418">Kinase</keyword>
<evidence type="ECO:0000256" key="4">
    <source>
        <dbReference type="ARBA" id="ARBA00022679"/>
    </source>
</evidence>
<evidence type="ECO:0000256" key="7">
    <source>
        <dbReference type="ARBA" id="ARBA00022840"/>
    </source>
</evidence>
<sequence>MDPTRLAPESIDNDKKQKAIQDAKDMFQAISRNCERTNTEIPPYDFIELIGKGAFGRVYKCRDKTTNQLVAIKIINTDVVDYTNHTEEKDDTIKDFLKEVNTLQQLKDSNAKNINMIKEAFDLQEQLWIVCEYCTGGSIRTLMRAQPAGEPGLAEEFLVPIARELALAIKSVHDIGVIHRDIKSTNVYITESGEIQLGDFGIVGVLEDESSKRRTIIGTPHYMPREMLPPNSRYGGNQAPEAYGREVDIWSFGCTIYEMATGMPPNARNMDPDSLNLLLQEKAPRLEGGDHSQELRDFIAFCLNSDPKERPTAEEVIQHSYVTGTEKKYPTKGLVKLIQRFKAWEYGGGWRRSLFMAGGAPPVPGGSESPNTEDEENSYDDWNFSTSDTFNADFGRRYSQMMNLSDTPELSLDTSSATDLHPIQTENLTPFEKVQQEISANRGERSLDRLWNPQSAPYELHTPIEDIGALAHDLPLRYMTADAPTRESQLIIDLDTVMDLDAAAPTLNFDFGDMPTVKAARARGSRSGHTDADEDEDEYQYTTTDEDREKRATMEWTFPTAKRATMDWTFPSNEPYEPEDPEMQMSLPPIGDTGGELAPGFRPQLKHTTTMPVGRFNDFIHAQPSAPTSASPMRDSTASLIDLNMSFIDASEMPRPSTATSATGSTMTDMTSGNPFDLEEDPEQNEADKKRFSHHKQWQSEGGNRQSQRASRRSIPMHARGSSLSSSTDDDNSYTYNYNRSLSSGMGHQLNGSLSSASIDMGTWPSFDPSSGFTEVRDYADDLDERPPAAPRTIEFSRPVAPAPAALAEGAPADLVEAELNRLLEDLEVGLGDVSRALQMRAGDLGEGSGAEETGDESEF</sequence>
<name>A0AAJ0GDV3_9PEZI</name>
<dbReference type="GO" id="GO:0004674">
    <property type="term" value="F:protein serine/threonine kinase activity"/>
    <property type="evidence" value="ECO:0007669"/>
    <property type="project" value="UniProtKB-KW"/>
</dbReference>
<dbReference type="InterPro" id="IPR008271">
    <property type="entry name" value="Ser/Thr_kinase_AS"/>
</dbReference>
<dbReference type="EMBL" id="JAWDJX010000012">
    <property type="protein sequence ID" value="KAK3054420.1"/>
    <property type="molecule type" value="Genomic_DNA"/>
</dbReference>
<dbReference type="InterPro" id="IPR050629">
    <property type="entry name" value="STE20/SPS1-PAK"/>
</dbReference>
<feature type="binding site" evidence="10">
    <location>
        <position position="73"/>
    </location>
    <ligand>
        <name>ATP</name>
        <dbReference type="ChEBI" id="CHEBI:30616"/>
    </ligand>
</feature>
<evidence type="ECO:0000256" key="6">
    <source>
        <dbReference type="ARBA" id="ARBA00022777"/>
    </source>
</evidence>
<feature type="region of interest" description="Disordered" evidence="11">
    <location>
        <begin position="358"/>
        <end position="382"/>
    </location>
</feature>
<dbReference type="Gene3D" id="1.10.510.10">
    <property type="entry name" value="Transferase(Phosphotransferase) domain 1"/>
    <property type="match status" value="1"/>
</dbReference>
<dbReference type="Gene3D" id="3.30.200.20">
    <property type="entry name" value="Phosphorylase Kinase, domain 1"/>
    <property type="match status" value="1"/>
</dbReference>
<dbReference type="PROSITE" id="PS50011">
    <property type="entry name" value="PROTEIN_KINASE_DOM"/>
    <property type="match status" value="1"/>
</dbReference>
<feature type="region of interest" description="Disordered" evidence="11">
    <location>
        <begin position="649"/>
        <end position="732"/>
    </location>
</feature>
<evidence type="ECO:0000313" key="14">
    <source>
        <dbReference type="Proteomes" id="UP001271007"/>
    </source>
</evidence>
<dbReference type="Pfam" id="PF00069">
    <property type="entry name" value="Pkinase"/>
    <property type="match status" value="1"/>
</dbReference>
<dbReference type="GO" id="GO:0005737">
    <property type="term" value="C:cytoplasm"/>
    <property type="evidence" value="ECO:0007669"/>
    <property type="project" value="TreeGrafter"/>
</dbReference>
<evidence type="ECO:0000256" key="2">
    <source>
        <dbReference type="ARBA" id="ARBA00012513"/>
    </source>
</evidence>
<feature type="region of interest" description="Disordered" evidence="11">
    <location>
        <begin position="521"/>
        <end position="548"/>
    </location>
</feature>
<organism evidence="13 14">
    <name type="scientific">Extremus antarcticus</name>
    <dbReference type="NCBI Taxonomy" id="702011"/>
    <lineage>
        <taxon>Eukaryota</taxon>
        <taxon>Fungi</taxon>
        <taxon>Dikarya</taxon>
        <taxon>Ascomycota</taxon>
        <taxon>Pezizomycotina</taxon>
        <taxon>Dothideomycetes</taxon>
        <taxon>Dothideomycetidae</taxon>
        <taxon>Mycosphaerellales</taxon>
        <taxon>Extremaceae</taxon>
        <taxon>Extremus</taxon>
    </lineage>
</organism>
<comment type="catalytic activity">
    <reaction evidence="8">
        <text>L-threonyl-[protein] + ATP = O-phospho-L-threonyl-[protein] + ADP + H(+)</text>
        <dbReference type="Rhea" id="RHEA:46608"/>
        <dbReference type="Rhea" id="RHEA-COMP:11060"/>
        <dbReference type="Rhea" id="RHEA-COMP:11605"/>
        <dbReference type="ChEBI" id="CHEBI:15378"/>
        <dbReference type="ChEBI" id="CHEBI:30013"/>
        <dbReference type="ChEBI" id="CHEBI:30616"/>
        <dbReference type="ChEBI" id="CHEBI:61977"/>
        <dbReference type="ChEBI" id="CHEBI:456216"/>
        <dbReference type="EC" id="2.7.11.1"/>
    </reaction>
</comment>
<comment type="similarity">
    <text evidence="1">Belongs to the protein kinase superfamily. STE Ser/Thr protein kinase family. STE20 subfamily.</text>
</comment>
<dbReference type="PANTHER" id="PTHR48012">
    <property type="entry name" value="STERILE20-LIKE KINASE, ISOFORM B-RELATED"/>
    <property type="match status" value="1"/>
</dbReference>
<reference evidence="13" key="1">
    <citation type="submission" date="2023-04" db="EMBL/GenBank/DDBJ databases">
        <title>Black Yeasts Isolated from many extreme environments.</title>
        <authorList>
            <person name="Coleine C."/>
            <person name="Stajich J.E."/>
            <person name="Selbmann L."/>
        </authorList>
    </citation>
    <scope>NUCLEOTIDE SEQUENCE</scope>
    <source>
        <strain evidence="13">CCFEE 5312</strain>
    </source>
</reference>
<dbReference type="InterPro" id="IPR017441">
    <property type="entry name" value="Protein_kinase_ATP_BS"/>
</dbReference>
<evidence type="ECO:0000256" key="9">
    <source>
        <dbReference type="ARBA" id="ARBA00048679"/>
    </source>
</evidence>
<comment type="catalytic activity">
    <reaction evidence="9">
        <text>L-seryl-[protein] + ATP = O-phospho-L-seryl-[protein] + ADP + H(+)</text>
        <dbReference type="Rhea" id="RHEA:17989"/>
        <dbReference type="Rhea" id="RHEA-COMP:9863"/>
        <dbReference type="Rhea" id="RHEA-COMP:11604"/>
        <dbReference type="ChEBI" id="CHEBI:15378"/>
        <dbReference type="ChEBI" id="CHEBI:29999"/>
        <dbReference type="ChEBI" id="CHEBI:30616"/>
        <dbReference type="ChEBI" id="CHEBI:83421"/>
        <dbReference type="ChEBI" id="CHEBI:456216"/>
        <dbReference type="EC" id="2.7.11.1"/>
    </reaction>
</comment>
<gene>
    <name evidence="13" type="ORF">LTR09_004688</name>
</gene>
<keyword evidence="5 10" id="KW-0547">Nucleotide-binding</keyword>
<feature type="compositionally biased region" description="Low complexity" evidence="11">
    <location>
        <begin position="657"/>
        <end position="673"/>
    </location>
</feature>
<accession>A0AAJ0GDV3</accession>
<evidence type="ECO:0000256" key="11">
    <source>
        <dbReference type="SAM" id="MobiDB-lite"/>
    </source>
</evidence>
<evidence type="ECO:0000256" key="1">
    <source>
        <dbReference type="ARBA" id="ARBA00008874"/>
    </source>
</evidence>
<dbReference type="AlphaFoldDB" id="A0AAJ0GDV3"/>
<dbReference type="GO" id="GO:0005524">
    <property type="term" value="F:ATP binding"/>
    <property type="evidence" value="ECO:0007669"/>
    <property type="project" value="UniProtKB-UniRule"/>
</dbReference>
<evidence type="ECO:0000313" key="13">
    <source>
        <dbReference type="EMBL" id="KAK3054420.1"/>
    </source>
</evidence>
<feature type="compositionally biased region" description="Low complexity" evidence="11">
    <location>
        <begin position="722"/>
        <end position="732"/>
    </location>
</feature>
<keyword evidence="3" id="KW-0723">Serine/threonine-protein kinase</keyword>
<keyword evidence="7 10" id="KW-0067">ATP-binding</keyword>
<evidence type="ECO:0000259" key="12">
    <source>
        <dbReference type="PROSITE" id="PS50011"/>
    </source>
</evidence>
<evidence type="ECO:0000256" key="5">
    <source>
        <dbReference type="ARBA" id="ARBA00022741"/>
    </source>
</evidence>
<evidence type="ECO:0000256" key="10">
    <source>
        <dbReference type="PROSITE-ProRule" id="PRU10141"/>
    </source>
</evidence>
<feature type="compositionally biased region" description="Polar residues" evidence="11">
    <location>
        <begin position="699"/>
        <end position="709"/>
    </location>
</feature>
<evidence type="ECO:0000256" key="3">
    <source>
        <dbReference type="ARBA" id="ARBA00022527"/>
    </source>
</evidence>
<keyword evidence="14" id="KW-1185">Reference proteome</keyword>
<evidence type="ECO:0000256" key="8">
    <source>
        <dbReference type="ARBA" id="ARBA00047899"/>
    </source>
</evidence>
<proteinExistence type="inferred from homology"/>
<dbReference type="SMART" id="SM00220">
    <property type="entry name" value="S_TKc"/>
    <property type="match status" value="1"/>
</dbReference>
<dbReference type="PROSITE" id="PS00107">
    <property type="entry name" value="PROTEIN_KINASE_ATP"/>
    <property type="match status" value="1"/>
</dbReference>
<keyword evidence="4" id="KW-0808">Transferase</keyword>
<feature type="domain" description="Protein kinase" evidence="12">
    <location>
        <begin position="44"/>
        <end position="322"/>
    </location>
</feature>
<dbReference type="PROSITE" id="PS00108">
    <property type="entry name" value="PROTEIN_KINASE_ST"/>
    <property type="match status" value="1"/>
</dbReference>